<comment type="caution">
    <text evidence="1">The sequence shown here is derived from an EMBL/GenBank/DDBJ whole genome shotgun (WGS) entry which is preliminary data.</text>
</comment>
<dbReference type="AlphaFoldDB" id="A0A6G0ZMZ6"/>
<feature type="non-terminal residue" evidence="1">
    <location>
        <position position="1"/>
    </location>
</feature>
<evidence type="ECO:0000313" key="2">
    <source>
        <dbReference type="Proteomes" id="UP000478052"/>
    </source>
</evidence>
<dbReference type="EMBL" id="VUJU01000209">
    <property type="protein sequence ID" value="KAF0772185.1"/>
    <property type="molecule type" value="Genomic_DNA"/>
</dbReference>
<gene>
    <name evidence="1" type="ORF">FWK35_00003220</name>
</gene>
<keyword evidence="2" id="KW-1185">Reference proteome</keyword>
<name>A0A6G0ZMZ6_APHCR</name>
<reference evidence="1 2" key="1">
    <citation type="submission" date="2019-08" db="EMBL/GenBank/DDBJ databases">
        <title>Whole genome of Aphis craccivora.</title>
        <authorList>
            <person name="Voronova N.V."/>
            <person name="Shulinski R.S."/>
            <person name="Bandarenka Y.V."/>
            <person name="Zhorov D.G."/>
            <person name="Warner D."/>
        </authorList>
    </citation>
    <scope>NUCLEOTIDE SEQUENCE [LARGE SCALE GENOMIC DNA]</scope>
    <source>
        <strain evidence="1">180601</strain>
        <tissue evidence="1">Whole Body</tissue>
    </source>
</reference>
<sequence length="109" mass="12688">VCFFIFIFFVSLITFWISKSASIFKLSPISDKKVNLVGTFGRSFFEIPNSFQKNLEKLKKKKNDGKTGIFTQDQFLTKSIFYMVVIQKLITVNTYNVHQMFMSVLSIYS</sequence>
<proteinExistence type="predicted"/>
<accession>A0A6G0ZMZ6</accession>
<dbReference type="Proteomes" id="UP000478052">
    <property type="component" value="Unassembled WGS sequence"/>
</dbReference>
<protein>
    <submittedName>
        <fullName evidence="1">Uncharacterized protein</fullName>
    </submittedName>
</protein>
<organism evidence="1 2">
    <name type="scientific">Aphis craccivora</name>
    <name type="common">Cowpea aphid</name>
    <dbReference type="NCBI Taxonomy" id="307492"/>
    <lineage>
        <taxon>Eukaryota</taxon>
        <taxon>Metazoa</taxon>
        <taxon>Ecdysozoa</taxon>
        <taxon>Arthropoda</taxon>
        <taxon>Hexapoda</taxon>
        <taxon>Insecta</taxon>
        <taxon>Pterygota</taxon>
        <taxon>Neoptera</taxon>
        <taxon>Paraneoptera</taxon>
        <taxon>Hemiptera</taxon>
        <taxon>Sternorrhyncha</taxon>
        <taxon>Aphidomorpha</taxon>
        <taxon>Aphidoidea</taxon>
        <taxon>Aphididae</taxon>
        <taxon>Aphidini</taxon>
        <taxon>Aphis</taxon>
        <taxon>Aphis</taxon>
    </lineage>
</organism>
<evidence type="ECO:0000313" key="1">
    <source>
        <dbReference type="EMBL" id="KAF0772185.1"/>
    </source>
</evidence>